<dbReference type="AlphaFoldDB" id="A0AAE1B9D6"/>
<comment type="caution">
    <text evidence="1">The sequence shown here is derived from an EMBL/GenBank/DDBJ whole genome shotgun (WGS) entry which is preliminary data.</text>
</comment>
<evidence type="ECO:0000313" key="1">
    <source>
        <dbReference type="EMBL" id="KAK3801216.1"/>
    </source>
</evidence>
<dbReference type="Proteomes" id="UP001283361">
    <property type="component" value="Unassembled WGS sequence"/>
</dbReference>
<keyword evidence="2" id="KW-1185">Reference proteome</keyword>
<proteinExistence type="predicted"/>
<accession>A0AAE1B9D6</accession>
<organism evidence="1 2">
    <name type="scientific">Elysia crispata</name>
    <name type="common">lettuce slug</name>
    <dbReference type="NCBI Taxonomy" id="231223"/>
    <lineage>
        <taxon>Eukaryota</taxon>
        <taxon>Metazoa</taxon>
        <taxon>Spiralia</taxon>
        <taxon>Lophotrochozoa</taxon>
        <taxon>Mollusca</taxon>
        <taxon>Gastropoda</taxon>
        <taxon>Heterobranchia</taxon>
        <taxon>Euthyneura</taxon>
        <taxon>Panpulmonata</taxon>
        <taxon>Sacoglossa</taxon>
        <taxon>Placobranchoidea</taxon>
        <taxon>Plakobranchidae</taxon>
        <taxon>Elysia</taxon>
    </lineage>
</organism>
<evidence type="ECO:0000313" key="2">
    <source>
        <dbReference type="Proteomes" id="UP001283361"/>
    </source>
</evidence>
<name>A0AAE1B9D6_9GAST</name>
<sequence>METGGSEMEDHRDAKGKGSTLDLLLGGKDKLTILSASLNLGVTLYLAEMNGGVSPDASKKMRHLSWAKIIA</sequence>
<gene>
    <name evidence="1" type="ORF">RRG08_057112</name>
</gene>
<reference evidence="1" key="1">
    <citation type="journal article" date="2023" name="G3 (Bethesda)">
        <title>A reference genome for the long-term kleptoplast-retaining sea slug Elysia crispata morphotype clarki.</title>
        <authorList>
            <person name="Eastman K.E."/>
            <person name="Pendleton A.L."/>
            <person name="Shaikh M.A."/>
            <person name="Suttiyut T."/>
            <person name="Ogas R."/>
            <person name="Tomko P."/>
            <person name="Gavelis G."/>
            <person name="Widhalm J.R."/>
            <person name="Wisecaver J.H."/>
        </authorList>
    </citation>
    <scope>NUCLEOTIDE SEQUENCE</scope>
    <source>
        <strain evidence="1">ECLA1</strain>
    </source>
</reference>
<protein>
    <submittedName>
        <fullName evidence="1">Uncharacterized protein</fullName>
    </submittedName>
</protein>
<dbReference type="EMBL" id="JAWDGP010000353">
    <property type="protein sequence ID" value="KAK3801216.1"/>
    <property type="molecule type" value="Genomic_DNA"/>
</dbReference>